<dbReference type="RefSeq" id="WP_025728934.1">
    <property type="nucleotide sequence ID" value="NZ_JAAIWK010000003.1"/>
</dbReference>
<organism evidence="1 2">
    <name type="scientific">Heyndrickxia ginsengihumi</name>
    <dbReference type="NCBI Taxonomy" id="363870"/>
    <lineage>
        <taxon>Bacteria</taxon>
        <taxon>Bacillati</taxon>
        <taxon>Bacillota</taxon>
        <taxon>Bacilli</taxon>
        <taxon>Bacillales</taxon>
        <taxon>Bacillaceae</taxon>
        <taxon>Heyndrickxia</taxon>
    </lineage>
</organism>
<dbReference type="PANTHER" id="PTHR21075">
    <property type="entry name" value="ANAEROBIC RIBONUCLEOSIDE-TRIPHOSPHATE REDUCTASE"/>
    <property type="match status" value="1"/>
</dbReference>
<keyword evidence="1" id="KW-0560">Oxidoreductase</keyword>
<dbReference type="Pfam" id="PF13597">
    <property type="entry name" value="NRDD"/>
    <property type="match status" value="1"/>
</dbReference>
<dbReference type="SUPFAM" id="SSF51998">
    <property type="entry name" value="PFL-like glycyl radical enzymes"/>
    <property type="match status" value="2"/>
</dbReference>
<dbReference type="Proteomes" id="UP000476934">
    <property type="component" value="Unassembled WGS sequence"/>
</dbReference>
<proteinExistence type="predicted"/>
<protein>
    <submittedName>
        <fullName evidence="1">Anaerobic ribonucleoside-triphosphate reductase</fullName>
        <ecNumber evidence="1">1.17.4.2</ecNumber>
    </submittedName>
</protein>
<dbReference type="EMBL" id="JAAIWK010000003">
    <property type="protein sequence ID" value="NEY19021.1"/>
    <property type="molecule type" value="Genomic_DNA"/>
</dbReference>
<dbReference type="AlphaFoldDB" id="A0A6M0P362"/>
<dbReference type="OrthoDB" id="9804622at2"/>
<dbReference type="NCBIfam" id="TIGR02487">
    <property type="entry name" value="NrdD"/>
    <property type="match status" value="1"/>
</dbReference>
<keyword evidence="2" id="KW-1185">Reference proteome</keyword>
<dbReference type="GO" id="GO:0009265">
    <property type="term" value="P:2'-deoxyribonucleotide biosynthetic process"/>
    <property type="evidence" value="ECO:0007669"/>
    <property type="project" value="TreeGrafter"/>
</dbReference>
<dbReference type="GO" id="GO:0031250">
    <property type="term" value="C:anaerobic ribonucleoside-triphosphate reductase complex"/>
    <property type="evidence" value="ECO:0007669"/>
    <property type="project" value="TreeGrafter"/>
</dbReference>
<dbReference type="EC" id="1.17.4.2" evidence="1"/>
<accession>A0A6M0P362</accession>
<dbReference type="PANTHER" id="PTHR21075:SF0">
    <property type="entry name" value="ANAEROBIC RIBONUCLEOSIDE-TRIPHOSPHATE REDUCTASE"/>
    <property type="match status" value="1"/>
</dbReference>
<reference evidence="1 2" key="1">
    <citation type="submission" date="2020-03" db="EMBL/GenBank/DDBJ databases">
        <title>Bacillus aquiflavi sp. nov., isolated from yellow water of strong flavor Chinese baijiu in Yibin region of China.</title>
        <authorList>
            <person name="Xie J."/>
        </authorList>
    </citation>
    <scope>NUCLEOTIDE SEQUENCE [LARGE SCALE GENOMIC DNA]</scope>
    <source>
        <strain evidence="1 2">Gsoil 114</strain>
    </source>
</reference>
<gene>
    <name evidence="1" type="primary">nrdD</name>
    <name evidence="1" type="ORF">G4D61_03435</name>
</gene>
<dbReference type="GO" id="GO:0004748">
    <property type="term" value="F:ribonucleoside-diphosphate reductase activity, thioredoxin disulfide as acceptor"/>
    <property type="evidence" value="ECO:0007669"/>
    <property type="project" value="TreeGrafter"/>
</dbReference>
<dbReference type="GO" id="GO:0006260">
    <property type="term" value="P:DNA replication"/>
    <property type="evidence" value="ECO:0007669"/>
    <property type="project" value="InterPro"/>
</dbReference>
<dbReference type="InterPro" id="IPR012833">
    <property type="entry name" value="NrdD"/>
</dbReference>
<sequence length="721" mass="81790">MIKEKHDVNLSEQQTLYNQIKQISMKTDRENANVGNSPSAKMLQIAEAASVAYANQHLLTPEAAQAHQKTIYIHDWSWGTTGTLTCCFIPFGKLLKEGFETEKGFIRSPKRIGTAADLVAIIFQSNQNNQHGGQAAGWLDRDLAPYVELEYQWQWIDILEDTLLNEKNKWPAYVHQLFLQIVSKRKHPLECPDGLSEQDLYEQVQGCVQAFPLSVQFSIQSNLQGISQRAWQKTERATYQAMEGLVFNLNTMHSRGGGQVPFTSVNIGTDPSKEARLIVHCLLEVYKRGLGKGEQPFFPNIIFKVKKGINYDEEDLKVAIQQYNRARNGEIPFHAPNFDLLLEAIECAALRLFPTFNFQDCELNRTFTEHYGDVPSMGCRTRVSWDRHLSEKEQTCEGRGNCSFTTINLPGLALKAKHSKEDVDTMFSTIESYYQITLPLNVKNDQVIKTFFVLLNETEDIAIRQLHDRLKYQGKFTVADFPFLMNGVWKDSELLQEEDSIFKVIQHGTLAVGFIGLAEALTCLIGKHHGESEEALALGLTIIKFMRQKTDEASEIFNLNYSLIATPAEGLSGKFTSHDRHIYGAVPGVTDKEWYTNSCHVPVEYEISAFKKIEIEGKFVQYCNGGNITYIECREALKENPQAMLQLLAYMEQHQVALGAFNFPCDRCNDCGEAGYFQDDHCYVCGSSNISKTRRITGYLASLNQFNIAKHAEEQARKKHF</sequence>
<comment type="caution">
    <text evidence="1">The sequence shown here is derived from an EMBL/GenBank/DDBJ whole genome shotgun (WGS) entry which is preliminary data.</text>
</comment>
<evidence type="ECO:0000313" key="2">
    <source>
        <dbReference type="Proteomes" id="UP000476934"/>
    </source>
</evidence>
<name>A0A6M0P362_9BACI</name>
<dbReference type="Gene3D" id="3.20.70.20">
    <property type="match status" value="1"/>
</dbReference>
<evidence type="ECO:0000313" key="1">
    <source>
        <dbReference type="EMBL" id="NEY19021.1"/>
    </source>
</evidence>
<dbReference type="GO" id="GO:0008998">
    <property type="term" value="F:ribonucleoside-triphosphate reductase (thioredoxin) activity"/>
    <property type="evidence" value="ECO:0007669"/>
    <property type="project" value="UniProtKB-EC"/>
</dbReference>